<dbReference type="PROSITE" id="PS00799">
    <property type="entry name" value="GRANULINS"/>
    <property type="match status" value="2"/>
</dbReference>
<dbReference type="InterPro" id="IPR039036">
    <property type="entry name" value="Granulin_fam"/>
</dbReference>
<evidence type="ECO:0000313" key="7">
    <source>
        <dbReference type="EMBL" id="GMS98787.1"/>
    </source>
</evidence>
<dbReference type="SMART" id="SM00277">
    <property type="entry name" value="GRAN"/>
    <property type="match status" value="3"/>
</dbReference>
<comment type="subcellular location">
    <subcellularLocation>
        <location evidence="1">Secreted</location>
    </subcellularLocation>
</comment>
<dbReference type="Gene3D" id="2.10.25.160">
    <property type="entry name" value="Granulin"/>
    <property type="match status" value="3"/>
</dbReference>
<dbReference type="InterPro" id="IPR000118">
    <property type="entry name" value="Granulin"/>
</dbReference>
<evidence type="ECO:0000313" key="8">
    <source>
        <dbReference type="Proteomes" id="UP001432027"/>
    </source>
</evidence>
<comment type="similarity">
    <text evidence="2">Belongs to the granulin family.</text>
</comment>
<feature type="signal peptide" evidence="5">
    <location>
        <begin position="1"/>
        <end position="19"/>
    </location>
</feature>
<name>A0AAV5TWP2_9BILA</name>
<dbReference type="InterPro" id="IPR037277">
    <property type="entry name" value="Granulin_sf"/>
</dbReference>
<sequence>FRMLRTALLLISVFAVGLSILCPNPDYSCPETSTCCLLADDVPPGEYGCCPMPLATCCEDHLHCCPSGQSCDVEQGTCTAANGAITKFASKFRARKTNDPNWEHHRERELITVSEEKEIRERIRARLNRDEKLIDVSGDIVCPDGKERCPALTTCCQLEGGQYGCCPAPNAVCCQDHMHCCPDGYRCDGSSERCKPASSRHHSIPWLRKFPTTKNIVKEALAGREAKSRSTDAEKLRRPVDCGMEMGCRVGHTCCQSSSDDDEISSVCCPMEDAVCCSGGCCKAGWSCSRDGFSCEKAALTEEQQYVRMLKKGWTHHEN</sequence>
<feature type="non-terminal residue" evidence="7">
    <location>
        <position position="1"/>
    </location>
</feature>
<dbReference type="AlphaFoldDB" id="A0AAV5TWP2"/>
<protein>
    <recommendedName>
        <fullName evidence="6">Granulins domain-containing protein</fullName>
    </recommendedName>
</protein>
<feature type="chain" id="PRO_5043473122" description="Granulins domain-containing protein" evidence="5">
    <location>
        <begin position="20"/>
        <end position="319"/>
    </location>
</feature>
<keyword evidence="8" id="KW-1185">Reference proteome</keyword>
<organism evidence="7 8">
    <name type="scientific">Pristionchus entomophagus</name>
    <dbReference type="NCBI Taxonomy" id="358040"/>
    <lineage>
        <taxon>Eukaryota</taxon>
        <taxon>Metazoa</taxon>
        <taxon>Ecdysozoa</taxon>
        <taxon>Nematoda</taxon>
        <taxon>Chromadorea</taxon>
        <taxon>Rhabditida</taxon>
        <taxon>Rhabditina</taxon>
        <taxon>Diplogasteromorpha</taxon>
        <taxon>Diplogasteroidea</taxon>
        <taxon>Neodiplogasteridae</taxon>
        <taxon>Pristionchus</taxon>
    </lineage>
</organism>
<gene>
    <name evidence="7" type="ORF">PENTCL1PPCAC_20962</name>
</gene>
<evidence type="ECO:0000259" key="6">
    <source>
        <dbReference type="PROSITE" id="PS00799"/>
    </source>
</evidence>
<dbReference type="GO" id="GO:0005576">
    <property type="term" value="C:extracellular region"/>
    <property type="evidence" value="ECO:0007669"/>
    <property type="project" value="UniProtKB-SubCell"/>
</dbReference>
<dbReference type="PANTHER" id="PTHR12274:SF3">
    <property type="entry name" value="PROGRANULIN"/>
    <property type="match status" value="1"/>
</dbReference>
<evidence type="ECO:0000256" key="5">
    <source>
        <dbReference type="SAM" id="SignalP"/>
    </source>
</evidence>
<keyword evidence="3" id="KW-0964">Secreted</keyword>
<evidence type="ECO:0000256" key="2">
    <source>
        <dbReference type="ARBA" id="ARBA00010093"/>
    </source>
</evidence>
<dbReference type="EMBL" id="BTSX01000005">
    <property type="protein sequence ID" value="GMS98787.1"/>
    <property type="molecule type" value="Genomic_DNA"/>
</dbReference>
<evidence type="ECO:0000256" key="1">
    <source>
        <dbReference type="ARBA" id="ARBA00004613"/>
    </source>
</evidence>
<dbReference type="Proteomes" id="UP001432027">
    <property type="component" value="Unassembled WGS sequence"/>
</dbReference>
<comment type="caution">
    <text evidence="7">The sequence shown here is derived from an EMBL/GenBank/DDBJ whole genome shotgun (WGS) entry which is preliminary data.</text>
</comment>
<feature type="domain" description="Granulins" evidence="6">
    <location>
        <begin position="174"/>
        <end position="187"/>
    </location>
</feature>
<feature type="domain" description="Granulins" evidence="6">
    <location>
        <begin position="58"/>
        <end position="71"/>
    </location>
</feature>
<evidence type="ECO:0000256" key="3">
    <source>
        <dbReference type="ARBA" id="ARBA00022525"/>
    </source>
</evidence>
<dbReference type="SUPFAM" id="SSF57277">
    <property type="entry name" value="Granulin repeat"/>
    <property type="match status" value="1"/>
</dbReference>
<accession>A0AAV5TWP2</accession>
<evidence type="ECO:0000256" key="4">
    <source>
        <dbReference type="ARBA" id="ARBA00023157"/>
    </source>
</evidence>
<keyword evidence="4" id="KW-1015">Disulfide bond</keyword>
<dbReference type="PANTHER" id="PTHR12274">
    <property type="entry name" value="GRANULIN"/>
    <property type="match status" value="1"/>
</dbReference>
<proteinExistence type="inferred from homology"/>
<dbReference type="Pfam" id="PF00396">
    <property type="entry name" value="Granulin"/>
    <property type="match status" value="2"/>
</dbReference>
<reference evidence="7" key="1">
    <citation type="submission" date="2023-10" db="EMBL/GenBank/DDBJ databases">
        <title>Genome assembly of Pristionchus species.</title>
        <authorList>
            <person name="Yoshida K."/>
            <person name="Sommer R.J."/>
        </authorList>
    </citation>
    <scope>NUCLEOTIDE SEQUENCE</scope>
    <source>
        <strain evidence="7">RS0144</strain>
    </source>
</reference>
<keyword evidence="5" id="KW-0732">Signal</keyword>